<dbReference type="PATRIC" id="fig|1196324.3.peg.3872"/>
<dbReference type="GO" id="GO:0006265">
    <property type="term" value="P:DNA topological change"/>
    <property type="evidence" value="ECO:0007669"/>
    <property type="project" value="InterPro"/>
</dbReference>
<dbReference type="AlphaFoldDB" id="I8ADM4"/>
<dbReference type="Proteomes" id="UP000004080">
    <property type="component" value="Unassembled WGS sequence"/>
</dbReference>
<protein>
    <submittedName>
        <fullName evidence="1">Small acid-soluble spore protein alpha/beta type</fullName>
    </submittedName>
</protein>
<dbReference type="STRING" id="1196324.A374_19070"/>
<proteinExistence type="predicted"/>
<evidence type="ECO:0000313" key="2">
    <source>
        <dbReference type="Proteomes" id="UP000004080"/>
    </source>
</evidence>
<sequence length="89" mass="9841">MGRRRGPLVPEAREALDQLKAKVMREAGYTGMPDTVKFEVAKEVKVPLKEGYNGTLTAREAGTVGGQIGGRMVSELIRQAKEQLNKKYH</sequence>
<name>I8ADM4_9BACL</name>
<keyword evidence="2" id="KW-1185">Reference proteome</keyword>
<dbReference type="EMBL" id="AKKV01000053">
    <property type="protein sequence ID" value="EIT83652.1"/>
    <property type="molecule type" value="Genomic_DNA"/>
</dbReference>
<reference evidence="1 2" key="1">
    <citation type="journal article" date="2012" name="J. Bacteriol.">
        <title>Genome of Bacillus macauensis ZFHKF-1, a Long-Chain-Forming Bacterium.</title>
        <authorList>
            <person name="Cai L."/>
            <person name="Zhang T."/>
        </authorList>
    </citation>
    <scope>NUCLEOTIDE SEQUENCE [LARGE SCALE GENOMIC DNA]</scope>
    <source>
        <strain evidence="1 2">ZFHKF-1</strain>
    </source>
</reference>
<dbReference type="Gene3D" id="6.10.10.80">
    <property type="entry name" value="Small, acid-soluble spore protein, alpha/beta type-like"/>
    <property type="match status" value="1"/>
</dbReference>
<dbReference type="GO" id="GO:0003690">
    <property type="term" value="F:double-stranded DNA binding"/>
    <property type="evidence" value="ECO:0007669"/>
    <property type="project" value="InterPro"/>
</dbReference>
<dbReference type="InterPro" id="IPR001448">
    <property type="entry name" value="SASP_alpha/beta-type"/>
</dbReference>
<dbReference type="RefSeq" id="WP_007203878.1">
    <property type="nucleotide sequence ID" value="NZ_AKKV01000053.1"/>
</dbReference>
<accession>I8ADM4</accession>
<organism evidence="1 2">
    <name type="scientific">Fictibacillus macauensis ZFHKF-1</name>
    <dbReference type="NCBI Taxonomy" id="1196324"/>
    <lineage>
        <taxon>Bacteria</taxon>
        <taxon>Bacillati</taxon>
        <taxon>Bacillota</taxon>
        <taxon>Bacilli</taxon>
        <taxon>Bacillales</taxon>
        <taxon>Fictibacillaceae</taxon>
        <taxon>Fictibacillus</taxon>
    </lineage>
</organism>
<gene>
    <name evidence="1" type="ORF">A374_19070</name>
</gene>
<dbReference type="InterPro" id="IPR038300">
    <property type="entry name" value="SASP_sf_alpha/beta"/>
</dbReference>
<dbReference type="Pfam" id="PF00269">
    <property type="entry name" value="SASP"/>
    <property type="match status" value="1"/>
</dbReference>
<dbReference type="eggNOG" id="ENOG50330BM">
    <property type="taxonomic scope" value="Bacteria"/>
</dbReference>
<evidence type="ECO:0000313" key="1">
    <source>
        <dbReference type="EMBL" id="EIT83652.1"/>
    </source>
</evidence>
<dbReference type="OrthoDB" id="1683773at2"/>
<comment type="caution">
    <text evidence="1">The sequence shown here is derived from an EMBL/GenBank/DDBJ whole genome shotgun (WGS) entry which is preliminary data.</text>
</comment>